<protein>
    <submittedName>
        <fullName evidence="2">Acetyltransferase, GNAT family</fullName>
    </submittedName>
</protein>
<organism evidence="2 3">
    <name type="scientific">Capnocytophaga canis</name>
    <dbReference type="NCBI Taxonomy" id="1848903"/>
    <lineage>
        <taxon>Bacteria</taxon>
        <taxon>Pseudomonadati</taxon>
        <taxon>Bacteroidota</taxon>
        <taxon>Flavobacteriia</taxon>
        <taxon>Flavobacteriales</taxon>
        <taxon>Flavobacteriaceae</taxon>
        <taxon>Capnocytophaga</taxon>
    </lineage>
</organism>
<dbReference type="EMBL" id="CDOI01000124">
    <property type="protein sequence ID" value="CEN44963.1"/>
    <property type="molecule type" value="Genomic_DNA"/>
</dbReference>
<sequence length="172" mass="20208">MNCISDELYLLRALEPEDIDFLYELENQESLWEVSQTQLPFSRYLLKEYIQNATQDIYEAKQFRYVISSSDREPFGCVDLYDFDPKNKRACVGIAILEKYQRQGKGEYALAKLLNYSKVNLHLHQLIAYIPVDNIPSIHLFEKLGFVSHGIKKDWIFSNGTFKDVLIFQRIL</sequence>
<name>A0A0B7HWN8_9FLAO</name>
<keyword evidence="3" id="KW-1185">Reference proteome</keyword>
<reference evidence="2 3" key="1">
    <citation type="submission" date="2015-01" db="EMBL/GenBank/DDBJ databases">
        <authorList>
            <person name="MANFREDI Pablo"/>
        </authorList>
    </citation>
    <scope>NUCLEOTIDE SEQUENCE [LARGE SCALE GENOMIC DNA]</scope>
    <source>
        <strain evidence="2 3">CcD38</strain>
    </source>
</reference>
<dbReference type="PROSITE" id="PS51186">
    <property type="entry name" value="GNAT"/>
    <property type="match status" value="1"/>
</dbReference>
<dbReference type="CDD" id="cd04301">
    <property type="entry name" value="NAT_SF"/>
    <property type="match status" value="1"/>
</dbReference>
<dbReference type="Gene3D" id="3.40.630.30">
    <property type="match status" value="1"/>
</dbReference>
<dbReference type="PANTHER" id="PTHR43415">
    <property type="entry name" value="SPERMIDINE N(1)-ACETYLTRANSFERASE"/>
    <property type="match status" value="1"/>
</dbReference>
<keyword evidence="2" id="KW-0808">Transferase</keyword>
<dbReference type="InterPro" id="IPR016181">
    <property type="entry name" value="Acyl_CoA_acyltransferase"/>
</dbReference>
<dbReference type="Proteomes" id="UP000045051">
    <property type="component" value="Unassembled WGS sequence"/>
</dbReference>
<dbReference type="Pfam" id="PF13302">
    <property type="entry name" value="Acetyltransf_3"/>
    <property type="match status" value="1"/>
</dbReference>
<dbReference type="AlphaFoldDB" id="A0A0B7HWN8"/>
<proteinExistence type="predicted"/>
<evidence type="ECO:0000259" key="1">
    <source>
        <dbReference type="PROSITE" id="PS51186"/>
    </source>
</evidence>
<evidence type="ECO:0000313" key="3">
    <source>
        <dbReference type="Proteomes" id="UP000045051"/>
    </source>
</evidence>
<feature type="domain" description="N-acetyltransferase" evidence="1">
    <location>
        <begin position="9"/>
        <end position="172"/>
    </location>
</feature>
<evidence type="ECO:0000313" key="2">
    <source>
        <dbReference type="EMBL" id="CEN44963.1"/>
    </source>
</evidence>
<dbReference type="GO" id="GO:0016747">
    <property type="term" value="F:acyltransferase activity, transferring groups other than amino-acyl groups"/>
    <property type="evidence" value="ECO:0007669"/>
    <property type="project" value="InterPro"/>
</dbReference>
<gene>
    <name evidence="2" type="ORF">CCAND38_210001</name>
</gene>
<accession>A0A0B7HWN8</accession>
<dbReference type="SUPFAM" id="SSF55729">
    <property type="entry name" value="Acyl-CoA N-acyltransferases (Nat)"/>
    <property type="match status" value="1"/>
</dbReference>
<dbReference type="InterPro" id="IPR000182">
    <property type="entry name" value="GNAT_dom"/>
</dbReference>
<dbReference type="PANTHER" id="PTHR43415:SF3">
    <property type="entry name" value="GNAT-FAMILY ACETYLTRANSFERASE"/>
    <property type="match status" value="1"/>
</dbReference>